<evidence type="ECO:0008006" key="4">
    <source>
        <dbReference type="Google" id="ProtNLM"/>
    </source>
</evidence>
<keyword evidence="1" id="KW-0472">Membrane</keyword>
<dbReference type="AlphaFoldDB" id="A0A1G7HJJ2"/>
<dbReference type="RefSeq" id="WP_139150248.1">
    <property type="nucleotide sequence ID" value="NZ_FNBD01000006.1"/>
</dbReference>
<name>A0A1G7HJJ2_9FLAO</name>
<evidence type="ECO:0000313" key="2">
    <source>
        <dbReference type="EMBL" id="SDF00531.1"/>
    </source>
</evidence>
<dbReference type="EMBL" id="FNBD01000006">
    <property type="protein sequence ID" value="SDF00531.1"/>
    <property type="molecule type" value="Genomic_DNA"/>
</dbReference>
<organism evidence="2 3">
    <name type="scientific">Cellulophaga baltica</name>
    <dbReference type="NCBI Taxonomy" id="76594"/>
    <lineage>
        <taxon>Bacteria</taxon>
        <taxon>Pseudomonadati</taxon>
        <taxon>Bacteroidota</taxon>
        <taxon>Flavobacteriia</taxon>
        <taxon>Flavobacteriales</taxon>
        <taxon>Flavobacteriaceae</taxon>
        <taxon>Cellulophaga</taxon>
    </lineage>
</organism>
<gene>
    <name evidence="2" type="ORF">SAMN04487992_106114</name>
</gene>
<evidence type="ECO:0000313" key="3">
    <source>
        <dbReference type="Proteomes" id="UP000182114"/>
    </source>
</evidence>
<keyword evidence="1" id="KW-0812">Transmembrane</keyword>
<accession>A0A1G7HJJ2</accession>
<reference evidence="3" key="1">
    <citation type="submission" date="2016-10" db="EMBL/GenBank/DDBJ databases">
        <authorList>
            <person name="Varghese N."/>
            <person name="Submissions S."/>
        </authorList>
    </citation>
    <scope>NUCLEOTIDE SEQUENCE [LARGE SCALE GENOMIC DNA]</scope>
    <source>
        <strain evidence="3">DSM 24729</strain>
    </source>
</reference>
<protein>
    <recommendedName>
        <fullName evidence="4">RING-type E3 ubiquitin transferase</fullName>
    </recommendedName>
</protein>
<proteinExistence type="predicted"/>
<keyword evidence="3" id="KW-1185">Reference proteome</keyword>
<feature type="transmembrane region" description="Helical" evidence="1">
    <location>
        <begin position="206"/>
        <end position="224"/>
    </location>
</feature>
<dbReference type="Proteomes" id="UP000182114">
    <property type="component" value="Unassembled WGS sequence"/>
</dbReference>
<feature type="transmembrane region" description="Helical" evidence="1">
    <location>
        <begin position="12"/>
        <end position="32"/>
    </location>
</feature>
<keyword evidence="1" id="KW-1133">Transmembrane helix</keyword>
<sequence>MELIILPTLISFDFSDVLFFLLIGGMILYGVFKKKKPSIIKTLTISEINTVSKGLCKIKGQILATNQITSPITETQCIGYNYSNLSYGYKAVGRANGRKNWRTYCTKSKSADFFIKDATGQIKVNAKNISIQINVNRSEKKLSRTLVDVESLLLEDGTEYILIGTVNVDKNGDMEIVKEKELIIMDEAFYRFVNVKIPSMKKKIRLFIIFSLLVLFIFIIYNFGSLK</sequence>
<evidence type="ECO:0000256" key="1">
    <source>
        <dbReference type="SAM" id="Phobius"/>
    </source>
</evidence>